<dbReference type="SUPFAM" id="SSF53448">
    <property type="entry name" value="Nucleotide-diphospho-sugar transferases"/>
    <property type="match status" value="1"/>
</dbReference>
<reference evidence="5" key="1">
    <citation type="submission" date="2016-03" db="EMBL/GenBank/DDBJ databases">
        <authorList>
            <person name="Oger P.M."/>
        </authorList>
    </citation>
    <scope>NUCLEOTIDE SEQUENCE [LARGE SCALE GENOMIC DNA]</scope>
    <source>
        <strain evidence="5">OG-1</strain>
    </source>
</reference>
<dbReference type="Proteomes" id="UP000073604">
    <property type="component" value="Chromosome"/>
</dbReference>
<dbReference type="InterPro" id="IPR001173">
    <property type="entry name" value="Glyco_trans_2-like"/>
</dbReference>
<dbReference type="CDD" id="cd00761">
    <property type="entry name" value="Glyco_tranf_GTA_type"/>
    <property type="match status" value="1"/>
</dbReference>
<dbReference type="InterPro" id="IPR029044">
    <property type="entry name" value="Nucleotide-diphossugar_trans"/>
</dbReference>
<dbReference type="OrthoDB" id="46222at2157"/>
<evidence type="ECO:0000256" key="1">
    <source>
        <dbReference type="ARBA" id="ARBA00022676"/>
    </source>
</evidence>
<dbReference type="PANTHER" id="PTHR43630:SF1">
    <property type="entry name" value="POLY-BETA-1,6-N-ACETYL-D-GLUCOSAMINE SYNTHASE"/>
    <property type="match status" value="1"/>
</dbReference>
<dbReference type="AlphaFoldDB" id="A0A142CXN2"/>
<dbReference type="Pfam" id="PF00535">
    <property type="entry name" value="Glycos_transf_2"/>
    <property type="match status" value="1"/>
</dbReference>
<keyword evidence="2 4" id="KW-0808">Transferase</keyword>
<feature type="domain" description="Glycosyltransferase 2-like" evidence="3">
    <location>
        <begin position="13"/>
        <end position="158"/>
    </location>
</feature>
<name>A0A142CXN2_9EURY</name>
<gene>
    <name evidence="4" type="ORF">A0127_06620</name>
</gene>
<proteinExistence type="predicted"/>
<accession>A0A142CXN2</accession>
<evidence type="ECO:0000256" key="2">
    <source>
        <dbReference type="ARBA" id="ARBA00022679"/>
    </source>
</evidence>
<keyword evidence="5" id="KW-1185">Reference proteome</keyword>
<keyword evidence="1" id="KW-0328">Glycosyltransferase</keyword>
<dbReference type="Gene3D" id="3.90.550.10">
    <property type="entry name" value="Spore Coat Polysaccharide Biosynthesis Protein SpsA, Chain A"/>
    <property type="match status" value="1"/>
</dbReference>
<evidence type="ECO:0000313" key="4">
    <source>
        <dbReference type="EMBL" id="AMQ19534.1"/>
    </source>
</evidence>
<dbReference type="PANTHER" id="PTHR43630">
    <property type="entry name" value="POLY-BETA-1,6-N-ACETYL-D-GLUCOSAMINE SYNTHASE"/>
    <property type="match status" value="1"/>
</dbReference>
<evidence type="ECO:0000313" key="5">
    <source>
        <dbReference type="Proteomes" id="UP000073604"/>
    </source>
</evidence>
<organism evidence="4 5">
    <name type="scientific">Thermococcus peptonophilus</name>
    <dbReference type="NCBI Taxonomy" id="53952"/>
    <lineage>
        <taxon>Archaea</taxon>
        <taxon>Methanobacteriati</taxon>
        <taxon>Methanobacteriota</taxon>
        <taxon>Thermococci</taxon>
        <taxon>Thermococcales</taxon>
        <taxon>Thermococcaceae</taxon>
        <taxon>Thermococcus</taxon>
    </lineage>
</organism>
<sequence length="315" mass="36161">MRYRSSKSWGYIIVTPAKNEEENLPLLARSVINQSVRPRLWVIVDDNSNDRTGEIAEDLAREHGWIKVIHLKDRAVGYDLRYRYSDVVRRGFGVAISYAIGKRIPFGYIGVLDADFVLERRFFEKLIRAFHENERLGILSGGGYYIRNGRLVWEGTDPARPKGSPRLFRRECFREVGGYRLGPSPDTVSYYLARLLGWETAQVVDAIAVQLRETEGRFGFLRGYEMLGWSNYKLGTSFTSLLARSVILFPSNPLKAYGLVAGYIKAFKLGEKRLENIALREFIRTDMSLASNLKKLERIRNARKLVPVRESELRG</sequence>
<evidence type="ECO:0000259" key="3">
    <source>
        <dbReference type="Pfam" id="PF00535"/>
    </source>
</evidence>
<dbReference type="STRING" id="53952.A0127_06620"/>
<dbReference type="GO" id="GO:0016757">
    <property type="term" value="F:glycosyltransferase activity"/>
    <property type="evidence" value="ECO:0007669"/>
    <property type="project" value="UniProtKB-KW"/>
</dbReference>
<dbReference type="EMBL" id="CP014750">
    <property type="protein sequence ID" value="AMQ19534.1"/>
    <property type="molecule type" value="Genomic_DNA"/>
</dbReference>
<dbReference type="KEGG" id="tpep:A0127_06620"/>
<protein>
    <submittedName>
        <fullName evidence="4">Protein glycosyltransferase</fullName>
    </submittedName>
</protein>